<evidence type="ECO:0000259" key="1">
    <source>
        <dbReference type="Pfam" id="PF07858"/>
    </source>
</evidence>
<organism evidence="2 3">
    <name type="scientific">Ilumatobacter coccineus (strain NBRC 103263 / KCTC 29153 / YM16-304)</name>
    <dbReference type="NCBI Taxonomy" id="1313172"/>
    <lineage>
        <taxon>Bacteria</taxon>
        <taxon>Bacillati</taxon>
        <taxon>Actinomycetota</taxon>
        <taxon>Acidimicrobiia</taxon>
        <taxon>Acidimicrobiales</taxon>
        <taxon>Ilumatobacteraceae</taxon>
        <taxon>Ilumatobacter</taxon>
    </lineage>
</organism>
<dbReference type="EC" id="3.3.2.8" evidence="2"/>
<keyword evidence="3" id="KW-1185">Reference proteome</keyword>
<keyword evidence="2" id="KW-0378">Hydrolase</keyword>
<dbReference type="GO" id="GO:0018744">
    <property type="term" value="F:limonene-1,2-epoxide hydrolase activity"/>
    <property type="evidence" value="ECO:0007669"/>
    <property type="project" value="UniProtKB-EC"/>
</dbReference>
<feature type="domain" description="Limonene-1,2-epoxide hydrolase" evidence="1">
    <location>
        <begin position="3"/>
        <end position="114"/>
    </location>
</feature>
<protein>
    <submittedName>
        <fullName evidence="2">Putative limonene-1,2-epoxide hydrolase</fullName>
        <ecNumber evidence="2">3.3.2.8</ecNumber>
    </submittedName>
</protein>
<evidence type="ECO:0000313" key="3">
    <source>
        <dbReference type="Proteomes" id="UP000011863"/>
    </source>
</evidence>
<name>A0A6C7EAM2_ILUCY</name>
<dbReference type="RefSeq" id="WP_015442677.1">
    <property type="nucleotide sequence ID" value="NC_020520.1"/>
</dbReference>
<dbReference type="EMBL" id="AP012057">
    <property type="protein sequence ID" value="BAN03430.1"/>
    <property type="molecule type" value="Genomic_DNA"/>
</dbReference>
<dbReference type="KEGG" id="aym:YM304_31160"/>
<dbReference type="Gene3D" id="3.10.450.50">
    <property type="match status" value="1"/>
</dbReference>
<dbReference type="AlphaFoldDB" id="A0A6C7EAM2"/>
<dbReference type="Pfam" id="PF07858">
    <property type="entry name" value="LEH"/>
    <property type="match status" value="1"/>
</dbReference>
<dbReference type="SUPFAM" id="SSF54427">
    <property type="entry name" value="NTF2-like"/>
    <property type="match status" value="1"/>
</dbReference>
<accession>A0A6C7EAM2</accession>
<evidence type="ECO:0000313" key="2">
    <source>
        <dbReference type="EMBL" id="BAN03430.1"/>
    </source>
</evidence>
<proteinExistence type="predicted"/>
<dbReference type="OrthoDB" id="9781757at2"/>
<dbReference type="InterPro" id="IPR013100">
    <property type="entry name" value="LEH"/>
</dbReference>
<gene>
    <name evidence="2" type="ORF">YM304_31160</name>
</gene>
<sequence>MTPLETVNDFMKRFCSGDLDHACELVTDDVEYDNVPMGKNFGPEGIKAFAGGMTGGFDSVEFIVEREAATGNIVMNERIDRFVRGEQVFDLAVVGVFEVTDDGKISLWRDYFDMGPVNEMMAALAG</sequence>
<dbReference type="InterPro" id="IPR032710">
    <property type="entry name" value="NTF2-like_dom_sf"/>
</dbReference>
<dbReference type="Proteomes" id="UP000011863">
    <property type="component" value="Chromosome"/>
</dbReference>
<reference evidence="2 3" key="1">
    <citation type="journal article" date="2013" name="Int. J. Syst. Evol. Microbiol.">
        <title>Ilumatobacter nonamiense sp. nov. and Ilumatobacter coccineum sp. nov., isolated from seashore sand.</title>
        <authorList>
            <person name="Matsumoto A."/>
            <person name="Kasai H."/>
            <person name="Matsuo Y."/>
            <person name="Shizuri Y."/>
            <person name="Ichikawa N."/>
            <person name="Fujita N."/>
            <person name="Omura S."/>
            <person name="Takahashi Y."/>
        </authorList>
    </citation>
    <scope>NUCLEOTIDE SEQUENCE [LARGE SCALE GENOMIC DNA]</scope>
    <source>
        <strain evidence="3">NBRC 103263 / KCTC 29153 / YM16-304</strain>
    </source>
</reference>